<dbReference type="GO" id="GO:0008270">
    <property type="term" value="F:zinc ion binding"/>
    <property type="evidence" value="ECO:0007669"/>
    <property type="project" value="UniProtKB-KW"/>
</dbReference>
<dbReference type="SUPFAM" id="SSF81901">
    <property type="entry name" value="HCP-like"/>
    <property type="match status" value="1"/>
</dbReference>
<evidence type="ECO:0000313" key="5">
    <source>
        <dbReference type="EMBL" id="QHU21282.1"/>
    </source>
</evidence>
<protein>
    <recommendedName>
        <fullName evidence="4">RING-type domain-containing protein</fullName>
    </recommendedName>
</protein>
<keyword evidence="3" id="KW-0862">Zinc</keyword>
<dbReference type="PROSITE" id="PS50089">
    <property type="entry name" value="ZF_RING_2"/>
    <property type="match status" value="1"/>
</dbReference>
<evidence type="ECO:0000256" key="1">
    <source>
        <dbReference type="ARBA" id="ARBA00022723"/>
    </source>
</evidence>
<dbReference type="InterPro" id="IPR019734">
    <property type="entry name" value="TPR_rpt"/>
</dbReference>
<keyword evidence="1" id="KW-0479">Metal-binding</keyword>
<proteinExistence type="predicted"/>
<dbReference type="InterPro" id="IPR017907">
    <property type="entry name" value="Znf_RING_CS"/>
</dbReference>
<dbReference type="EMBL" id="MN740989">
    <property type="protein sequence ID" value="QHU21282.1"/>
    <property type="molecule type" value="Genomic_DNA"/>
</dbReference>
<evidence type="ECO:0000256" key="2">
    <source>
        <dbReference type="ARBA" id="ARBA00022771"/>
    </source>
</evidence>
<sequence>MQQEYEGSIGLNAIYGLDLNEINVLKPDDEENSIGLNSICCILVKQSDELKEQGLLMSQVELLNQAIEINPLSSGALFEMALYEELENFNYEGAIEIYLRLLETDLDNIPAIYNLADLYEKMGDYENMQKYFNLSGEKCDVESYLRLAKFHKNKGDIDNTQNNLLKAIYHYQDNCIENLLTHFNCLELLTILVDCFSQEPTQNLKRVITMLETEEHVIIFKNKVRVFSRFQNIIECGVCLENKLNIDMLCGHEICCDCYKRVYLDCCPFCRIKFD</sequence>
<dbReference type="Pfam" id="PF13181">
    <property type="entry name" value="TPR_8"/>
    <property type="match status" value="1"/>
</dbReference>
<name>A0A6C0KTH5_9ZZZZ</name>
<accession>A0A6C0KTH5</accession>
<dbReference type="InterPro" id="IPR011990">
    <property type="entry name" value="TPR-like_helical_dom_sf"/>
</dbReference>
<evidence type="ECO:0000256" key="3">
    <source>
        <dbReference type="ARBA" id="ARBA00022833"/>
    </source>
</evidence>
<dbReference type="Gene3D" id="1.25.40.10">
    <property type="entry name" value="Tetratricopeptide repeat domain"/>
    <property type="match status" value="1"/>
</dbReference>
<dbReference type="AlphaFoldDB" id="A0A6C0KTH5"/>
<dbReference type="InterPro" id="IPR001841">
    <property type="entry name" value="Znf_RING"/>
</dbReference>
<evidence type="ECO:0000259" key="4">
    <source>
        <dbReference type="PROSITE" id="PS50089"/>
    </source>
</evidence>
<dbReference type="PROSITE" id="PS00518">
    <property type="entry name" value="ZF_RING_1"/>
    <property type="match status" value="1"/>
</dbReference>
<reference evidence="5" key="1">
    <citation type="journal article" date="2020" name="Nature">
        <title>Giant virus diversity and host interactions through global metagenomics.</title>
        <authorList>
            <person name="Schulz F."/>
            <person name="Roux S."/>
            <person name="Paez-Espino D."/>
            <person name="Jungbluth S."/>
            <person name="Walsh D.A."/>
            <person name="Denef V.J."/>
            <person name="McMahon K.D."/>
            <person name="Konstantinidis K.T."/>
            <person name="Eloe-Fadrosh E.A."/>
            <person name="Kyrpides N.C."/>
            <person name="Woyke T."/>
        </authorList>
    </citation>
    <scope>NUCLEOTIDE SEQUENCE</scope>
    <source>
        <strain evidence="5">GVMAG-S-3300013094-109</strain>
    </source>
</reference>
<feature type="domain" description="RING-type" evidence="4">
    <location>
        <begin position="236"/>
        <end position="271"/>
    </location>
</feature>
<organism evidence="5">
    <name type="scientific">viral metagenome</name>
    <dbReference type="NCBI Taxonomy" id="1070528"/>
    <lineage>
        <taxon>unclassified sequences</taxon>
        <taxon>metagenomes</taxon>
        <taxon>organismal metagenomes</taxon>
    </lineage>
</organism>
<keyword evidence="2" id="KW-0863">Zinc-finger</keyword>